<proteinExistence type="predicted"/>
<accession>A0A1E3VUF3</accession>
<reference evidence="2 3" key="1">
    <citation type="journal article" date="2016" name="Environ. Microbiol.">
        <title>New Methyloceanibacter diversity from North Sea sediments includes methanotroph containing solely the soluble methane monooxygenase.</title>
        <authorList>
            <person name="Vekeman B."/>
            <person name="Kerckhof F.M."/>
            <person name="Cremers G."/>
            <person name="de Vos P."/>
            <person name="Vandamme P."/>
            <person name="Boon N."/>
            <person name="Op den Camp H.J."/>
            <person name="Heylen K."/>
        </authorList>
    </citation>
    <scope>NUCLEOTIDE SEQUENCE [LARGE SCALE GENOMIC DNA]</scope>
    <source>
        <strain evidence="2 3">R-67176</strain>
    </source>
</reference>
<feature type="domain" description="VOC" evidence="1">
    <location>
        <begin position="1"/>
        <end position="132"/>
    </location>
</feature>
<evidence type="ECO:0000313" key="2">
    <source>
        <dbReference type="EMBL" id="ODR96566.1"/>
    </source>
</evidence>
<dbReference type="Gene3D" id="3.10.180.10">
    <property type="entry name" value="2,3-Dihydroxybiphenyl 1,2-Dioxygenase, domain 1"/>
    <property type="match status" value="1"/>
</dbReference>
<dbReference type="AlphaFoldDB" id="A0A1E3VUF3"/>
<dbReference type="InterPro" id="IPR029068">
    <property type="entry name" value="Glyas_Bleomycin-R_OHBP_Dase"/>
</dbReference>
<dbReference type="InterPro" id="IPR004360">
    <property type="entry name" value="Glyas_Fos-R_dOase_dom"/>
</dbReference>
<keyword evidence="3" id="KW-1185">Reference proteome</keyword>
<dbReference type="SUPFAM" id="SSF54593">
    <property type="entry name" value="Glyoxalase/Bleomycin resistance protein/Dihydroxybiphenyl dioxygenase"/>
    <property type="match status" value="1"/>
</dbReference>
<protein>
    <recommendedName>
        <fullName evidence="1">VOC domain-containing protein</fullName>
    </recommendedName>
</protein>
<dbReference type="STRING" id="1774970.AUC70_14950"/>
<name>A0A1E3VUF3_9HYPH</name>
<dbReference type="PROSITE" id="PS51819">
    <property type="entry name" value="VOC"/>
    <property type="match status" value="1"/>
</dbReference>
<gene>
    <name evidence="2" type="ORF">AUC70_14950</name>
</gene>
<dbReference type="Proteomes" id="UP000094172">
    <property type="component" value="Unassembled WGS sequence"/>
</dbReference>
<evidence type="ECO:0000313" key="3">
    <source>
        <dbReference type="Proteomes" id="UP000094172"/>
    </source>
</evidence>
<dbReference type="RefSeq" id="WP_069443522.1">
    <property type="nucleotide sequence ID" value="NZ_LPWE01000004.1"/>
</dbReference>
<dbReference type="Pfam" id="PF00903">
    <property type="entry name" value="Glyoxalase"/>
    <property type="match status" value="1"/>
</dbReference>
<comment type="caution">
    <text evidence="2">The sequence shown here is derived from an EMBL/GenBank/DDBJ whole genome shotgun (WGS) entry which is preliminary data.</text>
</comment>
<organism evidence="2 3">
    <name type="scientific">Methyloceanibacter stevinii</name>
    <dbReference type="NCBI Taxonomy" id="1774970"/>
    <lineage>
        <taxon>Bacteria</taxon>
        <taxon>Pseudomonadati</taxon>
        <taxon>Pseudomonadota</taxon>
        <taxon>Alphaproteobacteria</taxon>
        <taxon>Hyphomicrobiales</taxon>
        <taxon>Hyphomicrobiaceae</taxon>
        <taxon>Methyloceanibacter</taxon>
    </lineage>
</organism>
<dbReference type="EMBL" id="LPWE01000004">
    <property type="protein sequence ID" value="ODR96566.1"/>
    <property type="molecule type" value="Genomic_DNA"/>
</dbReference>
<sequence>MTDLDRSLAFYTGLLGMRIGGHSLNQGAGQDLLDGLPGCLVDVVALQPQDQPTPHVELLHYREPPGPAPLPPPQANDVASVRQVHRVEGLDALVQALKSTGVPSSYGLVRLADGGNGAAVRDPDGHMIVLLD</sequence>
<dbReference type="InterPro" id="IPR037523">
    <property type="entry name" value="VOC_core"/>
</dbReference>
<evidence type="ECO:0000259" key="1">
    <source>
        <dbReference type="PROSITE" id="PS51819"/>
    </source>
</evidence>